<comment type="similarity">
    <text evidence="6">Belongs to the TRAFAC class myosin-kinesin ATPase superfamily. Myosin family.</text>
</comment>
<dbReference type="EMBL" id="GG745373">
    <property type="protein sequence ID" value="KNE71707.1"/>
    <property type="molecule type" value="Genomic_DNA"/>
</dbReference>
<keyword evidence="2 6" id="KW-0067">ATP-binding</keyword>
<dbReference type="GO" id="GO:0007015">
    <property type="term" value="P:actin filament organization"/>
    <property type="evidence" value="ECO:0007669"/>
    <property type="project" value="TreeGrafter"/>
</dbReference>
<keyword evidence="1 6" id="KW-0547">Nucleotide-binding</keyword>
<organism evidence="8 9">
    <name type="scientific">Allomyces macrogynus (strain ATCC 38327)</name>
    <name type="common">Allomyces javanicus var. macrogynus</name>
    <dbReference type="NCBI Taxonomy" id="578462"/>
    <lineage>
        <taxon>Eukaryota</taxon>
        <taxon>Fungi</taxon>
        <taxon>Fungi incertae sedis</taxon>
        <taxon>Blastocladiomycota</taxon>
        <taxon>Blastocladiomycetes</taxon>
        <taxon>Blastocladiales</taxon>
        <taxon>Blastocladiaceae</taxon>
        <taxon>Allomyces</taxon>
    </lineage>
</organism>
<dbReference type="AlphaFoldDB" id="A0A0L0TAC2"/>
<dbReference type="STRING" id="578462.A0A0L0TAC2"/>
<evidence type="ECO:0000256" key="2">
    <source>
        <dbReference type="ARBA" id="ARBA00022840"/>
    </source>
</evidence>
<keyword evidence="3 6" id="KW-0518">Myosin</keyword>
<dbReference type="SUPFAM" id="SSF52540">
    <property type="entry name" value="P-loop containing nucleoside triphosphate hydrolases"/>
    <property type="match status" value="1"/>
</dbReference>
<comment type="caution">
    <text evidence="6">Lacks conserved residue(s) required for the propagation of feature annotation.</text>
</comment>
<evidence type="ECO:0000313" key="8">
    <source>
        <dbReference type="EMBL" id="KNE71707.1"/>
    </source>
</evidence>
<dbReference type="PRINTS" id="PR00193">
    <property type="entry name" value="MYOSINHEAVY"/>
</dbReference>
<dbReference type="GO" id="GO:0051015">
    <property type="term" value="F:actin filament binding"/>
    <property type="evidence" value="ECO:0007669"/>
    <property type="project" value="TreeGrafter"/>
</dbReference>
<dbReference type="GO" id="GO:0016020">
    <property type="term" value="C:membrane"/>
    <property type="evidence" value="ECO:0007669"/>
    <property type="project" value="TreeGrafter"/>
</dbReference>
<dbReference type="eggNOG" id="KOG0160">
    <property type="taxonomic scope" value="Eukaryota"/>
</dbReference>
<dbReference type="Proteomes" id="UP000054350">
    <property type="component" value="Unassembled WGS sequence"/>
</dbReference>
<evidence type="ECO:0000256" key="1">
    <source>
        <dbReference type="ARBA" id="ARBA00022741"/>
    </source>
</evidence>
<dbReference type="PROSITE" id="PS51456">
    <property type="entry name" value="MYOSIN_MOTOR"/>
    <property type="match status" value="1"/>
</dbReference>
<dbReference type="Gene3D" id="1.20.120.720">
    <property type="entry name" value="Myosin VI head, motor domain, U50 subdomain"/>
    <property type="match status" value="1"/>
</dbReference>
<keyword evidence="4 6" id="KW-0505">Motor protein</keyword>
<feature type="domain" description="Myosin motor" evidence="7">
    <location>
        <begin position="1"/>
        <end position="480"/>
    </location>
</feature>
<dbReference type="Pfam" id="PF00063">
    <property type="entry name" value="Myosin_head"/>
    <property type="match status" value="1"/>
</dbReference>
<reference evidence="8 9" key="1">
    <citation type="submission" date="2009-11" db="EMBL/GenBank/DDBJ databases">
        <title>Annotation of Allomyces macrogynus ATCC 38327.</title>
        <authorList>
            <consortium name="The Broad Institute Genome Sequencing Platform"/>
            <person name="Russ C."/>
            <person name="Cuomo C."/>
            <person name="Burger G."/>
            <person name="Gray M.W."/>
            <person name="Holland P.W.H."/>
            <person name="King N."/>
            <person name="Lang F.B.F."/>
            <person name="Roger A.J."/>
            <person name="Ruiz-Trillo I."/>
            <person name="Young S.K."/>
            <person name="Zeng Q."/>
            <person name="Gargeya S."/>
            <person name="Fitzgerald M."/>
            <person name="Haas B."/>
            <person name="Abouelleil A."/>
            <person name="Alvarado L."/>
            <person name="Arachchi H.M."/>
            <person name="Berlin A."/>
            <person name="Chapman S.B."/>
            <person name="Gearin G."/>
            <person name="Goldberg J."/>
            <person name="Griggs A."/>
            <person name="Gujja S."/>
            <person name="Hansen M."/>
            <person name="Heiman D."/>
            <person name="Howarth C."/>
            <person name="Larimer J."/>
            <person name="Lui A."/>
            <person name="MacDonald P.J.P."/>
            <person name="McCowen C."/>
            <person name="Montmayeur A."/>
            <person name="Murphy C."/>
            <person name="Neiman D."/>
            <person name="Pearson M."/>
            <person name="Priest M."/>
            <person name="Roberts A."/>
            <person name="Saif S."/>
            <person name="Shea T."/>
            <person name="Sisk P."/>
            <person name="Stolte C."/>
            <person name="Sykes S."/>
            <person name="Wortman J."/>
            <person name="Nusbaum C."/>
            <person name="Birren B."/>
        </authorList>
    </citation>
    <scope>NUCLEOTIDE SEQUENCE [LARGE SCALE GENOMIC DNA]</scope>
    <source>
        <strain evidence="8 9">ATCC 38327</strain>
    </source>
</reference>
<dbReference type="Gene3D" id="1.10.10.820">
    <property type="match status" value="1"/>
</dbReference>
<dbReference type="InterPro" id="IPR001609">
    <property type="entry name" value="Myosin_head_motor_dom-like"/>
</dbReference>
<evidence type="ECO:0000259" key="7">
    <source>
        <dbReference type="PROSITE" id="PS51456"/>
    </source>
</evidence>
<reference evidence="9" key="2">
    <citation type="submission" date="2009-11" db="EMBL/GenBank/DDBJ databases">
        <title>The Genome Sequence of Allomyces macrogynus strain ATCC 38327.</title>
        <authorList>
            <consortium name="The Broad Institute Genome Sequencing Platform"/>
            <person name="Russ C."/>
            <person name="Cuomo C."/>
            <person name="Shea T."/>
            <person name="Young S.K."/>
            <person name="Zeng Q."/>
            <person name="Koehrsen M."/>
            <person name="Haas B."/>
            <person name="Borodovsky M."/>
            <person name="Guigo R."/>
            <person name="Alvarado L."/>
            <person name="Berlin A."/>
            <person name="Borenstein D."/>
            <person name="Chen Z."/>
            <person name="Engels R."/>
            <person name="Freedman E."/>
            <person name="Gellesch M."/>
            <person name="Goldberg J."/>
            <person name="Griggs A."/>
            <person name="Gujja S."/>
            <person name="Heiman D."/>
            <person name="Hepburn T."/>
            <person name="Howarth C."/>
            <person name="Jen D."/>
            <person name="Larson L."/>
            <person name="Lewis B."/>
            <person name="Mehta T."/>
            <person name="Park D."/>
            <person name="Pearson M."/>
            <person name="Roberts A."/>
            <person name="Saif S."/>
            <person name="Shenoy N."/>
            <person name="Sisk P."/>
            <person name="Stolte C."/>
            <person name="Sykes S."/>
            <person name="Walk T."/>
            <person name="White J."/>
            <person name="Yandava C."/>
            <person name="Burger G."/>
            <person name="Gray M.W."/>
            <person name="Holland P.W.H."/>
            <person name="King N."/>
            <person name="Lang F.B.F."/>
            <person name="Roger A.J."/>
            <person name="Ruiz-Trillo I."/>
            <person name="Lander E."/>
            <person name="Nusbaum C."/>
        </authorList>
    </citation>
    <scope>NUCLEOTIDE SEQUENCE [LARGE SCALE GENOMIC DNA]</scope>
    <source>
        <strain evidence="9">ATCC 38327</strain>
    </source>
</reference>
<evidence type="ECO:0000256" key="6">
    <source>
        <dbReference type="PROSITE-ProRule" id="PRU00782"/>
    </source>
</evidence>
<keyword evidence="9" id="KW-1185">Reference proteome</keyword>
<evidence type="ECO:0000256" key="5">
    <source>
        <dbReference type="ARBA" id="ARBA00023203"/>
    </source>
</evidence>
<proteinExistence type="inferred from homology"/>
<gene>
    <name evidence="8" type="ORF">AMAG_16259</name>
</gene>
<feature type="binding site" evidence="6">
    <location>
        <begin position="99"/>
        <end position="106"/>
    </location>
    <ligand>
        <name>ATP</name>
        <dbReference type="ChEBI" id="CHEBI:30616"/>
    </ligand>
</feature>
<dbReference type="GO" id="GO:0016459">
    <property type="term" value="C:myosin complex"/>
    <property type="evidence" value="ECO:0007669"/>
    <property type="project" value="UniProtKB-KW"/>
</dbReference>
<dbReference type="SMART" id="SM00242">
    <property type="entry name" value="MYSc"/>
    <property type="match status" value="1"/>
</dbReference>
<protein>
    <recommendedName>
        <fullName evidence="7">Myosin motor domain-containing protein</fullName>
    </recommendedName>
</protein>
<dbReference type="OrthoDB" id="68161at2759"/>
<evidence type="ECO:0000313" key="9">
    <source>
        <dbReference type="Proteomes" id="UP000054350"/>
    </source>
</evidence>
<dbReference type="CDD" id="cd00124">
    <property type="entry name" value="MYSc"/>
    <property type="match status" value="1"/>
</dbReference>
<dbReference type="PANTHER" id="PTHR13140">
    <property type="entry name" value="MYOSIN"/>
    <property type="match status" value="1"/>
</dbReference>
<accession>A0A0L0TAC2</accession>
<evidence type="ECO:0000256" key="4">
    <source>
        <dbReference type="ARBA" id="ARBA00023175"/>
    </source>
</evidence>
<dbReference type="PANTHER" id="PTHR13140:SF706">
    <property type="entry name" value="DILUTE CLASS UNCONVENTIONAL MYOSIN, ISOFORM C"/>
    <property type="match status" value="1"/>
</dbReference>
<dbReference type="InterPro" id="IPR036961">
    <property type="entry name" value="Kinesin_motor_dom_sf"/>
</dbReference>
<evidence type="ECO:0000256" key="3">
    <source>
        <dbReference type="ARBA" id="ARBA00023123"/>
    </source>
</evidence>
<dbReference type="GO" id="GO:0005524">
    <property type="term" value="F:ATP binding"/>
    <property type="evidence" value="ECO:0007669"/>
    <property type="project" value="UniProtKB-UniRule"/>
</dbReference>
<dbReference type="Gene3D" id="3.40.850.10">
    <property type="entry name" value="Kinesin motor domain"/>
    <property type="match status" value="1"/>
</dbReference>
<dbReference type="GO" id="GO:0000146">
    <property type="term" value="F:microfilament motor activity"/>
    <property type="evidence" value="ECO:0007669"/>
    <property type="project" value="TreeGrafter"/>
</dbReference>
<name>A0A0L0TAC2_ALLM3</name>
<keyword evidence="5 6" id="KW-0009">Actin-binding</keyword>
<dbReference type="Gene3D" id="1.20.58.530">
    <property type="match status" value="1"/>
</dbReference>
<dbReference type="VEuPathDB" id="FungiDB:AMAG_16259"/>
<sequence length="480" mass="52172">MMSDFNLQAVPNLTEDAVLDVLCQRFHDGNVYTPAGDMIIAVNPCTSDYVMPANQELLGQVAERARVAALKPVNDAYACPTDPTGRYERAHDQIVLISGDSGAGKTSTLNRLLARLTDIGPFSGCDARDSTAPSAGTILAAANELMEAWGNAGTQLNPNSSRFCRFLDLGLDRRSGSLCRLTVRSFLLETARVTGPARGERNFHVLHHFAAAATRGRTVMSVDDLGVEGAERWLYLGAQQDLSPIAESLDAICAALKRCQKAAQMLGVSWADLERVLAIVLHLGNIAFVHTAAAAPACIDPASLDFLTAAENLLGQSPGTLATWLTVKHLSSPTVSTRDAIYRHRTVPEATAARDALARTLYERVLLHIVDRTNMVLAAALSNPTDCEDAEVGWIGLVDVFGFEHFGVGENGLEQLLINYVNERLHAHYTWHTFERERRERVEEGLAEVEGVRAGYVENDGVVELLDGKLGVFDLLNEVR</sequence>
<dbReference type="GO" id="GO:0005737">
    <property type="term" value="C:cytoplasm"/>
    <property type="evidence" value="ECO:0007669"/>
    <property type="project" value="TreeGrafter"/>
</dbReference>
<dbReference type="OMA" id="WHTFERE"/>
<dbReference type="InterPro" id="IPR027417">
    <property type="entry name" value="P-loop_NTPase"/>
</dbReference>